<dbReference type="EMBL" id="BPLR01006865">
    <property type="protein sequence ID" value="GIY12911.1"/>
    <property type="molecule type" value="Genomic_DNA"/>
</dbReference>
<dbReference type="Proteomes" id="UP001054945">
    <property type="component" value="Unassembled WGS sequence"/>
</dbReference>
<dbReference type="AlphaFoldDB" id="A0AAV4QXU8"/>
<sequence>MPIYGLGKGLKPSNTPSEGVPHIINEIGADKASWPFNLTYISSSRNWCMYEVTEQAFSAYKIKVSPTVTTYG</sequence>
<gene>
    <name evidence="1" type="ORF">CEXT_788801</name>
</gene>
<evidence type="ECO:0000313" key="2">
    <source>
        <dbReference type="Proteomes" id="UP001054945"/>
    </source>
</evidence>
<evidence type="ECO:0000313" key="1">
    <source>
        <dbReference type="EMBL" id="GIY12911.1"/>
    </source>
</evidence>
<accession>A0AAV4QXU8</accession>
<organism evidence="1 2">
    <name type="scientific">Caerostris extrusa</name>
    <name type="common">Bark spider</name>
    <name type="synonym">Caerostris bankana</name>
    <dbReference type="NCBI Taxonomy" id="172846"/>
    <lineage>
        <taxon>Eukaryota</taxon>
        <taxon>Metazoa</taxon>
        <taxon>Ecdysozoa</taxon>
        <taxon>Arthropoda</taxon>
        <taxon>Chelicerata</taxon>
        <taxon>Arachnida</taxon>
        <taxon>Araneae</taxon>
        <taxon>Araneomorphae</taxon>
        <taxon>Entelegynae</taxon>
        <taxon>Araneoidea</taxon>
        <taxon>Araneidae</taxon>
        <taxon>Caerostris</taxon>
    </lineage>
</organism>
<protein>
    <submittedName>
        <fullName evidence="1">Uncharacterized protein</fullName>
    </submittedName>
</protein>
<keyword evidence="2" id="KW-1185">Reference proteome</keyword>
<name>A0AAV4QXU8_CAEEX</name>
<proteinExistence type="predicted"/>
<reference evidence="1 2" key="1">
    <citation type="submission" date="2021-06" db="EMBL/GenBank/DDBJ databases">
        <title>Caerostris extrusa draft genome.</title>
        <authorList>
            <person name="Kono N."/>
            <person name="Arakawa K."/>
        </authorList>
    </citation>
    <scope>NUCLEOTIDE SEQUENCE [LARGE SCALE GENOMIC DNA]</scope>
</reference>
<comment type="caution">
    <text evidence="1">The sequence shown here is derived from an EMBL/GenBank/DDBJ whole genome shotgun (WGS) entry which is preliminary data.</text>
</comment>